<organism evidence="4 5">
    <name type="scientific">Brassica cretica</name>
    <name type="common">Mustard</name>
    <dbReference type="NCBI Taxonomy" id="69181"/>
    <lineage>
        <taxon>Eukaryota</taxon>
        <taxon>Viridiplantae</taxon>
        <taxon>Streptophyta</taxon>
        <taxon>Embryophyta</taxon>
        <taxon>Tracheophyta</taxon>
        <taxon>Spermatophyta</taxon>
        <taxon>Magnoliopsida</taxon>
        <taxon>eudicotyledons</taxon>
        <taxon>Gunneridae</taxon>
        <taxon>Pentapetalae</taxon>
        <taxon>rosids</taxon>
        <taxon>malvids</taxon>
        <taxon>Brassicales</taxon>
        <taxon>Brassicaceae</taxon>
        <taxon>Brassiceae</taxon>
        <taxon>Brassica</taxon>
    </lineage>
</organism>
<gene>
    <name evidence="4" type="ORF">F2Q68_00023819</name>
</gene>
<dbReference type="Proteomes" id="UP000712281">
    <property type="component" value="Unassembled WGS sequence"/>
</dbReference>
<reference evidence="4" key="1">
    <citation type="submission" date="2019-12" db="EMBL/GenBank/DDBJ databases">
        <title>Genome sequencing and annotation of Brassica cretica.</title>
        <authorList>
            <person name="Studholme D.J."/>
            <person name="Sarris P.F."/>
        </authorList>
    </citation>
    <scope>NUCLEOTIDE SEQUENCE</scope>
    <source>
        <strain evidence="4">PFS-001/15</strain>
        <tissue evidence="4">Leaf</tissue>
    </source>
</reference>
<dbReference type="PANTHER" id="PTHR46236:SF12">
    <property type="entry name" value="MATH DOMAIN-CONTAINING PROTEIN"/>
    <property type="match status" value="1"/>
</dbReference>
<feature type="coiled-coil region" evidence="2">
    <location>
        <begin position="165"/>
        <end position="245"/>
    </location>
</feature>
<dbReference type="SUPFAM" id="SSF49599">
    <property type="entry name" value="TRAF domain-like"/>
    <property type="match status" value="1"/>
</dbReference>
<dbReference type="AlphaFoldDB" id="A0A8S9IKI7"/>
<evidence type="ECO:0000313" key="5">
    <source>
        <dbReference type="Proteomes" id="UP000712281"/>
    </source>
</evidence>
<evidence type="ECO:0000259" key="3">
    <source>
        <dbReference type="PROSITE" id="PS50144"/>
    </source>
</evidence>
<dbReference type="PROSITE" id="PS50144">
    <property type="entry name" value="MATH"/>
    <property type="match status" value="1"/>
</dbReference>
<keyword evidence="1 2" id="KW-0175">Coiled coil</keyword>
<name>A0A8S9IKI7_BRACR</name>
<dbReference type="InterPro" id="IPR008974">
    <property type="entry name" value="TRAF-like"/>
</dbReference>
<feature type="coiled-coil region" evidence="2">
    <location>
        <begin position="507"/>
        <end position="566"/>
    </location>
</feature>
<dbReference type="CDD" id="cd00121">
    <property type="entry name" value="MATH"/>
    <property type="match status" value="1"/>
</dbReference>
<dbReference type="InterPro" id="IPR050804">
    <property type="entry name" value="MCC"/>
</dbReference>
<accession>A0A8S9IKI7</accession>
<sequence length="673" mass="77416">MACGWNSEGWIYEKTLPLSKFQEKGFLEKDKLIIEFYIQVVEAFNGEGGDVSNKKNKNKTVDINGFQVLASQVTKVRKIFTAHPDIALDFKPTIQEVKTAYMNVLLRVIKTLHKPPKSLSETRLSKASSELSELMKVGFKLDWLRLKLDGVSLERKKTDVDASQVQQVEERVKKFERKKADDTNVSRAKKVEERVKNPELMELSLKLDSLNTKLNEVSLERKKAYDTNESRATQVEERVKNLELMELSLKYFQINPKGDRISDGHLPLYLYVANSTTLRTGWKRSANYYFVLLNQSDKELHRSPISLSSNLFCAKTPAWGFAKTIPVNKFQEKGFLEKDRLIIEVHIKVIEAFDGEGGDVSNNKKKKTIDINGFQVFASQVTKVGKIFTEHPDIALDFKPTKQEVKTAYMNVLLRVIKTLDKPPKSLSETRLNKASSELSELMDVGFKLDWLKSKLEEVSLERKKPDVDGSQLSDDDNESRFEEVEERVKHIELKLDEVSLGRKLSDDDNESRAKRVEERVKDLELKLDEVSFGRKLSDDDNESRAQQVEERVKNLELKLDEVSMGRKKADDTNEFRAKQVEKRVKNLELMELELNMCWKPKLDELEEFKLDSLNTKLEEISKEKKKADDADGSLVQQLEESVKNIELMVSHLKVEHGKKKNISSDDGFLLFD</sequence>
<dbReference type="EMBL" id="QGKW02001911">
    <property type="protein sequence ID" value="KAF2569823.1"/>
    <property type="molecule type" value="Genomic_DNA"/>
</dbReference>
<protein>
    <recommendedName>
        <fullName evidence="3">MATH domain-containing protein</fullName>
    </recommendedName>
</protein>
<evidence type="ECO:0000256" key="2">
    <source>
        <dbReference type="SAM" id="Coils"/>
    </source>
</evidence>
<proteinExistence type="predicted"/>
<evidence type="ECO:0000313" key="4">
    <source>
        <dbReference type="EMBL" id="KAF2569823.1"/>
    </source>
</evidence>
<comment type="caution">
    <text evidence="4">The sequence shown here is derived from an EMBL/GenBank/DDBJ whole genome shotgun (WGS) entry which is preliminary data.</text>
</comment>
<dbReference type="PANTHER" id="PTHR46236">
    <property type="entry name" value="TRAF-LIKE SUPERFAMILY PROTEIN"/>
    <property type="match status" value="1"/>
</dbReference>
<dbReference type="Pfam" id="PF22486">
    <property type="entry name" value="MATH_2"/>
    <property type="match status" value="1"/>
</dbReference>
<evidence type="ECO:0000256" key="1">
    <source>
        <dbReference type="ARBA" id="ARBA00023054"/>
    </source>
</evidence>
<feature type="domain" description="MATH" evidence="3">
    <location>
        <begin position="207"/>
        <end position="347"/>
    </location>
</feature>
<feature type="coiled-coil region" evidence="2">
    <location>
        <begin position="611"/>
        <end position="656"/>
    </location>
</feature>
<dbReference type="InterPro" id="IPR002083">
    <property type="entry name" value="MATH/TRAF_dom"/>
</dbReference>
<dbReference type="Gene3D" id="2.60.210.10">
    <property type="entry name" value="Apoptosis, Tumor Necrosis Factor Receptor Associated Protein 2, Chain A"/>
    <property type="match status" value="1"/>
</dbReference>